<name>A0A319DPI1_9EURO</name>
<accession>A0A319DPI1</accession>
<evidence type="ECO:0000313" key="1">
    <source>
        <dbReference type="EMBL" id="PYH96017.1"/>
    </source>
</evidence>
<protein>
    <submittedName>
        <fullName evidence="1">Uncharacterized protein</fullName>
    </submittedName>
</protein>
<dbReference type="EMBL" id="KZ825844">
    <property type="protein sequence ID" value="PYH96017.1"/>
    <property type="molecule type" value="Genomic_DNA"/>
</dbReference>
<sequence>MHAPLGYLRTAPTYISSRCDLSTRSRSDGLEIAWSPSGPRRMLMMSVHLFVLSGDHCSQPWLLLLGVVNGGVVVIFPPPSPGFGAINLTLVYMYSDGSCTIFAR</sequence>
<keyword evidence="2" id="KW-1185">Reference proteome</keyword>
<dbReference type="AlphaFoldDB" id="A0A319DPI1"/>
<proteinExistence type="predicted"/>
<dbReference type="Proteomes" id="UP000247810">
    <property type="component" value="Unassembled WGS sequence"/>
</dbReference>
<reference evidence="1 2" key="1">
    <citation type="submission" date="2018-02" db="EMBL/GenBank/DDBJ databases">
        <title>The genomes of Aspergillus section Nigri reveals drivers in fungal speciation.</title>
        <authorList>
            <consortium name="DOE Joint Genome Institute"/>
            <person name="Vesth T.C."/>
            <person name="Nybo J."/>
            <person name="Theobald S."/>
            <person name="Brandl J."/>
            <person name="Frisvad J.C."/>
            <person name="Nielsen K.F."/>
            <person name="Lyhne E.K."/>
            <person name="Kogle M.E."/>
            <person name="Kuo A."/>
            <person name="Riley R."/>
            <person name="Clum A."/>
            <person name="Nolan M."/>
            <person name="Lipzen A."/>
            <person name="Salamov A."/>
            <person name="Henrissat B."/>
            <person name="Wiebenga A."/>
            <person name="De vries R.P."/>
            <person name="Grigoriev I.V."/>
            <person name="Mortensen U.H."/>
            <person name="Andersen M.R."/>
            <person name="Baker S.E."/>
        </authorList>
    </citation>
    <scope>NUCLEOTIDE SEQUENCE [LARGE SCALE GENOMIC DNA]</scope>
    <source>
        <strain evidence="1 2">CBS 707.79</strain>
    </source>
</reference>
<gene>
    <name evidence="1" type="ORF">BO71DRAFT_397525</name>
</gene>
<evidence type="ECO:0000313" key="2">
    <source>
        <dbReference type="Proteomes" id="UP000247810"/>
    </source>
</evidence>
<organism evidence="1 2">
    <name type="scientific">Aspergillus ellipticus CBS 707.79</name>
    <dbReference type="NCBI Taxonomy" id="1448320"/>
    <lineage>
        <taxon>Eukaryota</taxon>
        <taxon>Fungi</taxon>
        <taxon>Dikarya</taxon>
        <taxon>Ascomycota</taxon>
        <taxon>Pezizomycotina</taxon>
        <taxon>Eurotiomycetes</taxon>
        <taxon>Eurotiomycetidae</taxon>
        <taxon>Eurotiales</taxon>
        <taxon>Aspergillaceae</taxon>
        <taxon>Aspergillus</taxon>
        <taxon>Aspergillus subgen. Circumdati</taxon>
    </lineage>
</organism>
<dbReference type="VEuPathDB" id="FungiDB:BO71DRAFT_397525"/>